<sequence length="1103" mass="120814">MASPITSTATATTTTIDQDERLHGLVYPPNFLSSLHVLLPRPPPHQPIRALSAKQFAQIHLQSLLSHAPDSVLFPFLHGLEGDNEAQIQFFSSYGRVSRRSVLPNYRGLIWVACDDDQPEASQSTDSSPVYSDDDDLDDDDFSSSEIECDDLSPHPFEMDIDRPPSSKLEIDTNDLQHMHPVHHRTMSTTSDSQPPVYAVDYAYSNTHHDRRPSNASSFTASSLNSPGSVATFSTSTSFSTDPAMSQSPRDDPGSGTTGASPPVPTSLSPSPPPPMSWTLTSSVRPSELLVNTPHGPEFVRPRVPDGISLRNFGIQVPIYATISDIVIYSAKGATRSAFALAEKFKRAIETKMLERQDRLRQDGDPNPEVNLIAYNVFVLTATLPEMLESLPHLIARYEDIEYKHPAHDAPVTLKANSTNFAHREKGEMRDLTKATEIFSTSPLHDNLVASSPSTHWDPAIGQVYLGNANDVPIADEWVPHSRGSHYAEDPFNSAYNFPTQNGGFDICIECHDFAQFPTPAHMRAADEHLSALDTTWAVQHAKLLDEGKELPVRPPPNANSIVHLTFPSSPPASGATIGALASIVAFLDRWLKMAGEDVPSSGPDQSSPSVSRKRGVTFSSSSLPPQTSFTNSFFSPSAYTNSANRFRSTSASYPSQIDGSSSPYRFSAGSVRTRPVKVLIYSADGYTESSILALCLLMALRGLSLPQAYLELQVVKKRSFFVYQSDLGLLKKVETKLNQDRGRSKMINSTVSDSTSSAGPGTGVESGAEVGWNPGLRPGWTQPVVGQGAGGRLSKGGGAGADSVTGAHGHSASVEELPVQMQQAQAQVDIELGASQDANESGKTINILGYPPGFRRQRASTMPMMSTFTDQSWFNDPRFNGSFPSRVLPFLYLGDLNHASNAYMLHALGITHVVSVGECALVPPPEYKNPSCSPPRERRASLWIEEREGRIKVLDIQGICDDGIDTLEPQLGPICDWIEKARLEGGQVLVHCRVGVSRSATVTIAYVMKHLGISLVDAYLIVRSRRLSVLIQPNMRLLYNLLGWELKLIKERCERETREVQEADDPSQIQVPESKLRQGLSRCLNWPYLAREVHALNEKYLR</sequence>
<dbReference type="Proteomes" id="UP000886501">
    <property type="component" value="Unassembled WGS sequence"/>
</dbReference>
<name>A0ACB6Z9G9_THEGA</name>
<reference evidence="1" key="1">
    <citation type="submission" date="2019-10" db="EMBL/GenBank/DDBJ databases">
        <authorList>
            <consortium name="DOE Joint Genome Institute"/>
            <person name="Kuo A."/>
            <person name="Miyauchi S."/>
            <person name="Kiss E."/>
            <person name="Drula E."/>
            <person name="Kohler A."/>
            <person name="Sanchez-Garcia M."/>
            <person name="Andreopoulos B."/>
            <person name="Barry K.W."/>
            <person name="Bonito G."/>
            <person name="Buee M."/>
            <person name="Carver A."/>
            <person name="Chen C."/>
            <person name="Cichocki N."/>
            <person name="Clum A."/>
            <person name="Culley D."/>
            <person name="Crous P.W."/>
            <person name="Fauchery L."/>
            <person name="Girlanda M."/>
            <person name="Hayes R."/>
            <person name="Keri Z."/>
            <person name="Labutti K."/>
            <person name="Lipzen A."/>
            <person name="Lombard V."/>
            <person name="Magnuson J."/>
            <person name="Maillard F."/>
            <person name="Morin E."/>
            <person name="Murat C."/>
            <person name="Nolan M."/>
            <person name="Ohm R."/>
            <person name="Pangilinan J."/>
            <person name="Pereira M."/>
            <person name="Perotto S."/>
            <person name="Peter M."/>
            <person name="Riley R."/>
            <person name="Sitrit Y."/>
            <person name="Stielow B."/>
            <person name="Szollosi G."/>
            <person name="Zifcakova L."/>
            <person name="Stursova M."/>
            <person name="Spatafora J.W."/>
            <person name="Tedersoo L."/>
            <person name="Vaario L.-M."/>
            <person name="Yamada A."/>
            <person name="Yan M."/>
            <person name="Wang P."/>
            <person name="Xu J."/>
            <person name="Bruns T."/>
            <person name="Baldrian P."/>
            <person name="Vilgalys R."/>
            <person name="Henrissat B."/>
            <person name="Grigoriev I.V."/>
            <person name="Hibbett D."/>
            <person name="Nagy L.G."/>
            <person name="Martin F.M."/>
        </authorList>
    </citation>
    <scope>NUCLEOTIDE SEQUENCE</scope>
    <source>
        <strain evidence="1">P2</strain>
    </source>
</reference>
<protein>
    <submittedName>
        <fullName evidence="1">Uncharacterized protein</fullName>
    </submittedName>
</protein>
<gene>
    <name evidence="1" type="ORF">BDM02DRAFT_379927</name>
</gene>
<keyword evidence="2" id="KW-1185">Reference proteome</keyword>
<evidence type="ECO:0000313" key="2">
    <source>
        <dbReference type="Proteomes" id="UP000886501"/>
    </source>
</evidence>
<comment type="caution">
    <text evidence="1">The sequence shown here is derived from an EMBL/GenBank/DDBJ whole genome shotgun (WGS) entry which is preliminary data.</text>
</comment>
<organism evidence="1 2">
    <name type="scientific">Thelephora ganbajun</name>
    <name type="common">Ganba fungus</name>
    <dbReference type="NCBI Taxonomy" id="370292"/>
    <lineage>
        <taxon>Eukaryota</taxon>
        <taxon>Fungi</taxon>
        <taxon>Dikarya</taxon>
        <taxon>Basidiomycota</taxon>
        <taxon>Agaricomycotina</taxon>
        <taxon>Agaricomycetes</taxon>
        <taxon>Thelephorales</taxon>
        <taxon>Thelephoraceae</taxon>
        <taxon>Thelephora</taxon>
    </lineage>
</organism>
<evidence type="ECO:0000313" key="1">
    <source>
        <dbReference type="EMBL" id="KAF9645993.1"/>
    </source>
</evidence>
<proteinExistence type="predicted"/>
<reference evidence="1" key="2">
    <citation type="journal article" date="2020" name="Nat. Commun.">
        <title>Large-scale genome sequencing of mycorrhizal fungi provides insights into the early evolution of symbiotic traits.</title>
        <authorList>
            <person name="Miyauchi S."/>
            <person name="Kiss E."/>
            <person name="Kuo A."/>
            <person name="Drula E."/>
            <person name="Kohler A."/>
            <person name="Sanchez-Garcia M."/>
            <person name="Morin E."/>
            <person name="Andreopoulos B."/>
            <person name="Barry K.W."/>
            <person name="Bonito G."/>
            <person name="Buee M."/>
            <person name="Carver A."/>
            <person name="Chen C."/>
            <person name="Cichocki N."/>
            <person name="Clum A."/>
            <person name="Culley D."/>
            <person name="Crous P.W."/>
            <person name="Fauchery L."/>
            <person name="Girlanda M."/>
            <person name="Hayes R.D."/>
            <person name="Keri Z."/>
            <person name="LaButti K."/>
            <person name="Lipzen A."/>
            <person name="Lombard V."/>
            <person name="Magnuson J."/>
            <person name="Maillard F."/>
            <person name="Murat C."/>
            <person name="Nolan M."/>
            <person name="Ohm R.A."/>
            <person name="Pangilinan J."/>
            <person name="Pereira M.F."/>
            <person name="Perotto S."/>
            <person name="Peter M."/>
            <person name="Pfister S."/>
            <person name="Riley R."/>
            <person name="Sitrit Y."/>
            <person name="Stielow J.B."/>
            <person name="Szollosi G."/>
            <person name="Zifcakova L."/>
            <person name="Stursova M."/>
            <person name="Spatafora J.W."/>
            <person name="Tedersoo L."/>
            <person name="Vaario L.M."/>
            <person name="Yamada A."/>
            <person name="Yan M."/>
            <person name="Wang P."/>
            <person name="Xu J."/>
            <person name="Bruns T."/>
            <person name="Baldrian P."/>
            <person name="Vilgalys R."/>
            <person name="Dunand C."/>
            <person name="Henrissat B."/>
            <person name="Grigoriev I.V."/>
            <person name="Hibbett D."/>
            <person name="Nagy L.G."/>
            <person name="Martin F.M."/>
        </authorList>
    </citation>
    <scope>NUCLEOTIDE SEQUENCE</scope>
    <source>
        <strain evidence="1">P2</strain>
    </source>
</reference>
<dbReference type="EMBL" id="MU118071">
    <property type="protein sequence ID" value="KAF9645993.1"/>
    <property type="molecule type" value="Genomic_DNA"/>
</dbReference>
<accession>A0ACB6Z9G9</accession>